<dbReference type="SUPFAM" id="SSF53254">
    <property type="entry name" value="Phosphoglycerate mutase-like"/>
    <property type="match status" value="1"/>
</dbReference>
<gene>
    <name evidence="1" type="ORF">AK812_SmicGene35603</name>
</gene>
<dbReference type="OrthoDB" id="415918at2759"/>
<dbReference type="Gene3D" id="3.40.50.1240">
    <property type="entry name" value="Phosphoglycerate mutase-like"/>
    <property type="match status" value="1"/>
</dbReference>
<accession>A0A1Q9CL12</accession>
<proteinExistence type="predicted"/>
<evidence type="ECO:0000313" key="1">
    <source>
        <dbReference type="EMBL" id="OLP83614.1"/>
    </source>
</evidence>
<reference evidence="1 2" key="1">
    <citation type="submission" date="2016-02" db="EMBL/GenBank/DDBJ databases">
        <title>Genome analysis of coral dinoflagellate symbionts highlights evolutionary adaptations to a symbiotic lifestyle.</title>
        <authorList>
            <person name="Aranda M."/>
            <person name="Li Y."/>
            <person name="Liew Y.J."/>
            <person name="Baumgarten S."/>
            <person name="Simakov O."/>
            <person name="Wilson M."/>
            <person name="Piel J."/>
            <person name="Ashoor H."/>
            <person name="Bougouffa S."/>
            <person name="Bajic V.B."/>
            <person name="Ryu T."/>
            <person name="Ravasi T."/>
            <person name="Bayer T."/>
            <person name="Micklem G."/>
            <person name="Kim H."/>
            <person name="Bhak J."/>
            <person name="Lajeunesse T.C."/>
            <person name="Voolstra C.R."/>
        </authorList>
    </citation>
    <scope>NUCLEOTIDE SEQUENCE [LARGE SCALE GENOMIC DNA]</scope>
    <source>
        <strain evidence="1 2">CCMP2467</strain>
    </source>
</reference>
<protein>
    <submittedName>
        <fullName evidence="1">Uncharacterized protein</fullName>
    </submittedName>
</protein>
<dbReference type="AlphaFoldDB" id="A0A1Q9CL12"/>
<name>A0A1Q9CL12_SYMMI</name>
<sequence length="481" mass="52444">METACRPELDAAVSPGAGFDSAAGGDRVSAMEFSRLLARSMKQPACVAIPLSLGAIALMGSLELLWQVEVPNTLEYGLLSEDSRLDRFSKHCLAEVALAEESVDLQPADWKLQSALVMASHGEASARQGWPDDPRPPSTWDCRPTDLPRHWHLNQQVHFQAVAEDGSALDRSFEPDLLAEGEGGDTGEPWAGRSCAAQQLTSDGFKQAVLLGRRLQWQYHERLAEAALDVLSVDTRRSLATALGILLPLASDVGEGATMSITTLESSETLTSLSGEIESALEDMQFGADLLSRWCNHGSLPCNADGCLSPKAAAELIAKGELQACQALLSDSSLAFQLADRLQQTVLSPKGRLSVLSVSGIDLTASLVQLLGREACEDALMARPPWSSSLVFERFRSNRSQALWRVLWNGLDITQRLGGCDLQSDGCLEESFFSLLKDKKWGDKARRYTAKSHHGRMTPQQRRSRLPQSIWMLVFLCPVVC</sequence>
<organism evidence="1 2">
    <name type="scientific">Symbiodinium microadriaticum</name>
    <name type="common">Dinoflagellate</name>
    <name type="synonym">Zooxanthella microadriatica</name>
    <dbReference type="NCBI Taxonomy" id="2951"/>
    <lineage>
        <taxon>Eukaryota</taxon>
        <taxon>Sar</taxon>
        <taxon>Alveolata</taxon>
        <taxon>Dinophyceae</taxon>
        <taxon>Suessiales</taxon>
        <taxon>Symbiodiniaceae</taxon>
        <taxon>Symbiodinium</taxon>
    </lineage>
</organism>
<evidence type="ECO:0000313" key="2">
    <source>
        <dbReference type="Proteomes" id="UP000186817"/>
    </source>
</evidence>
<dbReference type="EMBL" id="LSRX01001104">
    <property type="protein sequence ID" value="OLP83614.1"/>
    <property type="molecule type" value="Genomic_DNA"/>
</dbReference>
<dbReference type="InterPro" id="IPR029033">
    <property type="entry name" value="His_PPase_superfam"/>
</dbReference>
<keyword evidence="2" id="KW-1185">Reference proteome</keyword>
<dbReference type="Proteomes" id="UP000186817">
    <property type="component" value="Unassembled WGS sequence"/>
</dbReference>
<comment type="caution">
    <text evidence="1">The sequence shown here is derived from an EMBL/GenBank/DDBJ whole genome shotgun (WGS) entry which is preliminary data.</text>
</comment>